<reference evidence="3 4" key="1">
    <citation type="submission" date="2024-06" db="EMBL/GenBank/DDBJ databases">
        <title>The Natural Products Discovery Center: Release of the First 8490 Sequenced Strains for Exploring Actinobacteria Biosynthetic Diversity.</title>
        <authorList>
            <person name="Kalkreuter E."/>
            <person name="Kautsar S.A."/>
            <person name="Yang D."/>
            <person name="Bader C.D."/>
            <person name="Teijaro C.N."/>
            <person name="Fluegel L."/>
            <person name="Davis C.M."/>
            <person name="Simpson J.R."/>
            <person name="Lauterbach L."/>
            <person name="Steele A.D."/>
            <person name="Gui C."/>
            <person name="Meng S."/>
            <person name="Li G."/>
            <person name="Viehrig K."/>
            <person name="Ye F."/>
            <person name="Su P."/>
            <person name="Kiefer A.F."/>
            <person name="Nichols A."/>
            <person name="Cepeda A.J."/>
            <person name="Yan W."/>
            <person name="Fan B."/>
            <person name="Jiang Y."/>
            <person name="Adhikari A."/>
            <person name="Zheng C.-J."/>
            <person name="Schuster L."/>
            <person name="Cowan T.M."/>
            <person name="Smanski M.J."/>
            <person name="Chevrette M.G."/>
            <person name="De Carvalho L.P.S."/>
            <person name="Shen B."/>
        </authorList>
    </citation>
    <scope>NUCLEOTIDE SEQUENCE [LARGE SCALE GENOMIC DNA]</scope>
    <source>
        <strain evidence="3 4">NPDC020594</strain>
    </source>
</reference>
<dbReference type="Proteomes" id="UP001551011">
    <property type="component" value="Unassembled WGS sequence"/>
</dbReference>
<feature type="compositionally biased region" description="Gly residues" evidence="1">
    <location>
        <begin position="134"/>
        <end position="148"/>
    </location>
</feature>
<feature type="region of interest" description="Disordered" evidence="1">
    <location>
        <begin position="128"/>
        <end position="253"/>
    </location>
</feature>
<feature type="compositionally biased region" description="Low complexity" evidence="1">
    <location>
        <begin position="170"/>
        <end position="194"/>
    </location>
</feature>
<evidence type="ECO:0000313" key="4">
    <source>
        <dbReference type="Proteomes" id="UP001551011"/>
    </source>
</evidence>
<feature type="compositionally biased region" description="Low complexity" evidence="1">
    <location>
        <begin position="223"/>
        <end position="234"/>
    </location>
</feature>
<sequence length="676" mass="69336">MMRSSPETTTRTTGAHRAHRGAREARDARREARENREEKEARDRAAARTVAQRTPARYEPYLDGLFTYCLSVLCDHDTATAALGEVLALAERRGHRAPGAPGDLRAWLYALARWACLRKLAEAKQKRQATHAAGRGGAGGAGKGADGGGGRKSDGAGRGRPAGTGGAGAGADRAAGAAGTAGASGDAGTSRADGTPGTSGEAGTSWAHGFYRAAGSGSGGPPAGAQWPSAAGSSRAPGRTGKEPPASALPPDIQEQRRRELALLAWPEAAGTTPEQREALELAVRHHLATDEVAAVLGMEPAAARELLASAACEVERTRAALAVVETGGCPSVAHLTGDNRLVLSTALRRELVRHVDDCPRCRRTAERAVPGHWPGATVTPAELPVLEAPRAALARHPRARGAAVPRFDRRGFPMDPKDRAARRDRIRARAVTTTVVATVVAAPVLALWAAYRGGPAGDDDGRAATAREAQGPEALGGDTSGGYENAGNASVKPGVRMGRNGKADVSVEVVSVGGMGGKGAGQLDVSAANDGDTTLITLTASGASEVRWSVSTSAGWLYFSQSSGTLEPGRALTVKVYVDHLREPSGHWHARVAVAPAGAVVSIDGYGTAPSRPTPPPASPTPPSPPPSTPPTEPPATQSPPPTDPTPTPTTPPPSDSPTPTPTPTDTETPAPTDS</sequence>
<keyword evidence="4" id="KW-1185">Reference proteome</keyword>
<feature type="region of interest" description="Disordered" evidence="1">
    <location>
        <begin position="606"/>
        <end position="676"/>
    </location>
</feature>
<accession>A0ABV3A7Y3</accession>
<feature type="region of interest" description="Disordered" evidence="1">
    <location>
        <begin position="473"/>
        <end position="498"/>
    </location>
</feature>
<protein>
    <recommendedName>
        <fullName evidence="2">BACON domain-containing protein</fullName>
    </recommendedName>
</protein>
<organism evidence="3 4">
    <name type="scientific">Streptomyces flaveolus</name>
    <dbReference type="NCBI Taxonomy" id="67297"/>
    <lineage>
        <taxon>Bacteria</taxon>
        <taxon>Bacillati</taxon>
        <taxon>Actinomycetota</taxon>
        <taxon>Actinomycetes</taxon>
        <taxon>Kitasatosporales</taxon>
        <taxon>Streptomycetaceae</taxon>
        <taxon>Streptomyces</taxon>
    </lineage>
</organism>
<evidence type="ECO:0000259" key="2">
    <source>
        <dbReference type="Pfam" id="PF19190"/>
    </source>
</evidence>
<evidence type="ECO:0000313" key="3">
    <source>
        <dbReference type="EMBL" id="MEU5708009.1"/>
    </source>
</evidence>
<dbReference type="InterPro" id="IPR024361">
    <property type="entry name" value="BACON"/>
</dbReference>
<name>A0ABV3A7Y3_9ACTN</name>
<dbReference type="Pfam" id="PF19190">
    <property type="entry name" value="BACON_2"/>
    <property type="match status" value="1"/>
</dbReference>
<gene>
    <name evidence="3" type="ORF">AB0H04_14215</name>
</gene>
<feature type="compositionally biased region" description="Basic and acidic residues" evidence="1">
    <location>
        <begin position="21"/>
        <end position="46"/>
    </location>
</feature>
<feature type="region of interest" description="Disordered" evidence="1">
    <location>
        <begin position="1"/>
        <end position="51"/>
    </location>
</feature>
<proteinExistence type="predicted"/>
<feature type="compositionally biased region" description="Low complexity" evidence="1">
    <location>
        <begin position="665"/>
        <end position="676"/>
    </location>
</feature>
<dbReference type="RefSeq" id="WP_359256334.1">
    <property type="nucleotide sequence ID" value="NZ_JBFAEG010000008.1"/>
</dbReference>
<feature type="compositionally biased region" description="Pro residues" evidence="1">
    <location>
        <begin position="613"/>
        <end position="664"/>
    </location>
</feature>
<evidence type="ECO:0000256" key="1">
    <source>
        <dbReference type="SAM" id="MobiDB-lite"/>
    </source>
</evidence>
<feature type="domain" description="BACON" evidence="2">
    <location>
        <begin position="524"/>
        <end position="589"/>
    </location>
</feature>
<dbReference type="EMBL" id="JBFAEG010000008">
    <property type="protein sequence ID" value="MEU5708009.1"/>
    <property type="molecule type" value="Genomic_DNA"/>
</dbReference>
<feature type="compositionally biased region" description="Gly residues" evidence="1">
    <location>
        <begin position="158"/>
        <end position="169"/>
    </location>
</feature>
<comment type="caution">
    <text evidence="3">The sequence shown here is derived from an EMBL/GenBank/DDBJ whole genome shotgun (WGS) entry which is preliminary data.</text>
</comment>